<evidence type="ECO:0000256" key="1">
    <source>
        <dbReference type="ARBA" id="ARBA00009572"/>
    </source>
</evidence>
<keyword evidence="2" id="KW-0597">Phosphoprotein</keyword>
<dbReference type="InterPro" id="IPR047876">
    <property type="entry name" value="SHKBP1/KCTD3"/>
</dbReference>
<dbReference type="CDD" id="cd18363">
    <property type="entry name" value="BTB_POZ_KCTD3-like"/>
    <property type="match status" value="1"/>
</dbReference>
<dbReference type="PROSITE" id="PS50097">
    <property type="entry name" value="BTB"/>
    <property type="match status" value="1"/>
</dbReference>
<protein>
    <recommendedName>
        <fullName evidence="6">BTB domain-containing protein</fullName>
    </recommendedName>
</protein>
<sequence length="733" mass="80480">MEGLGPANNSYAEQIINLNVGGRRFSTSKHTLTWIPDSFFTCLVSGRIPTVKDEMGAIFIDRDPDVFRVILNYLRTKQVDLSSVNVSTLKHEAQFFGLAPLVRRLILCEELEVSACGTVLFHAIIPPPPLPLTQNESRSSASSRSRAPIAAFDEDNGKARPETSRAALQDCHHAAGIVRDQSFDQLSCSGNSTPRSSYGCKRAATGELARHIKNELSQLAFRCESGRHSSTSNLDEHGIDTLRVRIIRAHHNSIAVAYAYYICVYTMKESFGWQSTYTSPKMASFIKHAALHTKFGPQSNEKMLAVALEDGNVCLWNITEEAGTLIGKFTLGVPVDKLFFVGSQMVALSRIGKVGIWHSMTGNWQVQDVVSITCYDTAASSLILGCTNGCMYYIDMQKFPLRMKDNDLLVTELYRDPNGDPITAISVYLTPKTNLCGNWIEIAYGTSTGAVRVVVQHPETVGHGPQLFQTYTVHNSPVTRVALTTNHLISVCSEYNHVRTWGMTRFRGMISTQPGSTSLASFKVLTLDSADDALDREYTDTGPYGDQDGDQVFVQRVVPDTNHVFVRLASTGDRLCTIRSVDGSVITAFQVHECEGSNRMGSRPRRYLFTGTSSGTVQMWDLTTALDQYHASASSNASSSHSFTINPGQSIQQNNLSNGALSQNSSSLPSDKFLQQIRLPSGGVAGLNGPTPQELLSLIDECEICCSQLPSPLSTPHHSMANLPTFEENYKNK</sequence>
<keyword evidence="4" id="KW-0677">Repeat</keyword>
<dbReference type="GO" id="GO:0051260">
    <property type="term" value="P:protein homooligomerization"/>
    <property type="evidence" value="ECO:0007669"/>
    <property type="project" value="InterPro"/>
</dbReference>
<dbReference type="PANTHER" id="PTHR15859:SF1">
    <property type="entry name" value="BTB DOMAIN-CONTAINING PROTEIN"/>
    <property type="match status" value="1"/>
</dbReference>
<dbReference type="FunFam" id="3.30.710.10:FF:000038">
    <property type="entry name" value="BTB/POZ domain-containing protein KCTD3 isoform X1"/>
    <property type="match status" value="1"/>
</dbReference>
<accession>A0AA36D9W5</accession>
<dbReference type="SMART" id="SM00225">
    <property type="entry name" value="BTB"/>
    <property type="match status" value="1"/>
</dbReference>
<dbReference type="InterPro" id="IPR036322">
    <property type="entry name" value="WD40_repeat_dom_sf"/>
</dbReference>
<name>A0AA36D9W5_9BILA</name>
<feature type="compositionally biased region" description="Low complexity" evidence="5">
    <location>
        <begin position="137"/>
        <end position="147"/>
    </location>
</feature>
<dbReference type="SUPFAM" id="SSF54695">
    <property type="entry name" value="POZ domain"/>
    <property type="match status" value="1"/>
</dbReference>
<comment type="caution">
    <text evidence="7">The sequence shown here is derived from an EMBL/GenBank/DDBJ whole genome shotgun (WGS) entry which is preliminary data.</text>
</comment>
<dbReference type="Gene3D" id="3.30.710.10">
    <property type="entry name" value="Potassium Channel Kv1.1, Chain A"/>
    <property type="match status" value="1"/>
</dbReference>
<evidence type="ECO:0000259" key="6">
    <source>
        <dbReference type="PROSITE" id="PS50097"/>
    </source>
</evidence>
<feature type="region of interest" description="Disordered" evidence="5">
    <location>
        <begin position="132"/>
        <end position="164"/>
    </location>
</feature>
<dbReference type="EMBL" id="CATQJA010002664">
    <property type="protein sequence ID" value="CAJ0582429.1"/>
    <property type="molecule type" value="Genomic_DNA"/>
</dbReference>
<feature type="non-terminal residue" evidence="7">
    <location>
        <position position="733"/>
    </location>
</feature>
<dbReference type="InterPro" id="IPR000210">
    <property type="entry name" value="BTB/POZ_dom"/>
</dbReference>
<organism evidence="7 8">
    <name type="scientific">Mesorhabditis spiculigera</name>
    <dbReference type="NCBI Taxonomy" id="96644"/>
    <lineage>
        <taxon>Eukaryota</taxon>
        <taxon>Metazoa</taxon>
        <taxon>Ecdysozoa</taxon>
        <taxon>Nematoda</taxon>
        <taxon>Chromadorea</taxon>
        <taxon>Rhabditida</taxon>
        <taxon>Rhabditina</taxon>
        <taxon>Rhabditomorpha</taxon>
        <taxon>Rhabditoidea</taxon>
        <taxon>Rhabditidae</taxon>
        <taxon>Mesorhabditinae</taxon>
        <taxon>Mesorhabditis</taxon>
    </lineage>
</organism>
<dbReference type="InterPro" id="IPR015943">
    <property type="entry name" value="WD40/YVTN_repeat-like_dom_sf"/>
</dbReference>
<evidence type="ECO:0000256" key="3">
    <source>
        <dbReference type="ARBA" id="ARBA00022574"/>
    </source>
</evidence>
<keyword evidence="3" id="KW-0853">WD repeat</keyword>
<dbReference type="SMART" id="SM00320">
    <property type="entry name" value="WD40"/>
    <property type="match status" value="3"/>
</dbReference>
<dbReference type="Gene3D" id="2.130.10.10">
    <property type="entry name" value="YVTN repeat-like/Quinoprotein amine dehydrogenase"/>
    <property type="match status" value="2"/>
</dbReference>
<gene>
    <name evidence="7" type="ORF">MSPICULIGERA_LOCUS20561</name>
</gene>
<dbReference type="AlphaFoldDB" id="A0AA36D9W5"/>
<proteinExistence type="inferred from homology"/>
<evidence type="ECO:0000256" key="5">
    <source>
        <dbReference type="SAM" id="MobiDB-lite"/>
    </source>
</evidence>
<dbReference type="InterPro" id="IPR003131">
    <property type="entry name" value="T1-type_BTB"/>
</dbReference>
<dbReference type="InterPro" id="IPR011333">
    <property type="entry name" value="SKP1/BTB/POZ_sf"/>
</dbReference>
<comment type="similarity">
    <text evidence="1">Belongs to the KCTD3 family.</text>
</comment>
<feature type="domain" description="BTB" evidence="6">
    <location>
        <begin position="12"/>
        <end position="83"/>
    </location>
</feature>
<evidence type="ECO:0000313" key="8">
    <source>
        <dbReference type="Proteomes" id="UP001177023"/>
    </source>
</evidence>
<dbReference type="Proteomes" id="UP001177023">
    <property type="component" value="Unassembled WGS sequence"/>
</dbReference>
<reference evidence="7" key="1">
    <citation type="submission" date="2023-06" db="EMBL/GenBank/DDBJ databases">
        <authorList>
            <person name="Delattre M."/>
        </authorList>
    </citation>
    <scope>NUCLEOTIDE SEQUENCE</scope>
    <source>
        <strain evidence="7">AF72</strain>
    </source>
</reference>
<evidence type="ECO:0000256" key="4">
    <source>
        <dbReference type="ARBA" id="ARBA00022737"/>
    </source>
</evidence>
<evidence type="ECO:0000256" key="2">
    <source>
        <dbReference type="ARBA" id="ARBA00022553"/>
    </source>
</evidence>
<keyword evidence="8" id="KW-1185">Reference proteome</keyword>
<dbReference type="PANTHER" id="PTHR15859">
    <property type="entry name" value="SETA BINDING PROTEIN 1"/>
    <property type="match status" value="1"/>
</dbReference>
<dbReference type="InterPro" id="IPR001680">
    <property type="entry name" value="WD40_rpt"/>
</dbReference>
<dbReference type="SUPFAM" id="SSF50978">
    <property type="entry name" value="WD40 repeat-like"/>
    <property type="match status" value="1"/>
</dbReference>
<evidence type="ECO:0000313" key="7">
    <source>
        <dbReference type="EMBL" id="CAJ0582429.1"/>
    </source>
</evidence>
<dbReference type="Pfam" id="PF02214">
    <property type="entry name" value="BTB_2"/>
    <property type="match status" value="1"/>
</dbReference>